<comment type="caution">
    <text evidence="2">The sequence shown here is derived from an EMBL/GenBank/DDBJ whole genome shotgun (WGS) entry which is preliminary data.</text>
</comment>
<keyword evidence="3" id="KW-1185">Reference proteome</keyword>
<name>A0AAI9XTX3_9PEZI</name>
<organism evidence="2 3">
    <name type="scientific">Colletotrichum melonis</name>
    <dbReference type="NCBI Taxonomy" id="1209925"/>
    <lineage>
        <taxon>Eukaryota</taxon>
        <taxon>Fungi</taxon>
        <taxon>Dikarya</taxon>
        <taxon>Ascomycota</taxon>
        <taxon>Pezizomycotina</taxon>
        <taxon>Sordariomycetes</taxon>
        <taxon>Hypocreomycetidae</taxon>
        <taxon>Glomerellales</taxon>
        <taxon>Glomerellaceae</taxon>
        <taxon>Colletotrichum</taxon>
        <taxon>Colletotrichum acutatum species complex</taxon>
    </lineage>
</organism>
<dbReference type="Proteomes" id="UP001239795">
    <property type="component" value="Unassembled WGS sequence"/>
</dbReference>
<feature type="compositionally biased region" description="Basic and acidic residues" evidence="1">
    <location>
        <begin position="50"/>
        <end position="65"/>
    </location>
</feature>
<dbReference type="EMBL" id="MLGG01000013">
    <property type="protein sequence ID" value="KAK1459518.1"/>
    <property type="molecule type" value="Genomic_DNA"/>
</dbReference>
<evidence type="ECO:0000313" key="3">
    <source>
        <dbReference type="Proteomes" id="UP001239795"/>
    </source>
</evidence>
<protein>
    <submittedName>
        <fullName evidence="2">Uncharacterized protein</fullName>
    </submittedName>
</protein>
<evidence type="ECO:0000313" key="2">
    <source>
        <dbReference type="EMBL" id="KAK1459518.1"/>
    </source>
</evidence>
<reference evidence="2 3" key="1">
    <citation type="submission" date="2016-10" db="EMBL/GenBank/DDBJ databases">
        <title>The genome sequence of Colletotrichum fioriniae PJ7.</title>
        <authorList>
            <person name="Baroncelli R."/>
        </authorList>
    </citation>
    <scope>NUCLEOTIDE SEQUENCE [LARGE SCALE GENOMIC DNA]</scope>
    <source>
        <strain evidence="2">Col 31</strain>
    </source>
</reference>
<sequence length="94" mass="10520">MADFLIDKTIFIAAIQTRKLLWASHCFISSCCHCSLLRRTTCDGQWQRRCGQEAPRRDPRTDSPRMSRCRNATKLTPGSTGDINSLSVCCGLSP</sequence>
<accession>A0AAI9XTX3</accession>
<evidence type="ECO:0000256" key="1">
    <source>
        <dbReference type="SAM" id="MobiDB-lite"/>
    </source>
</evidence>
<proteinExistence type="predicted"/>
<gene>
    <name evidence="2" type="ORF">CMEL01_02517</name>
</gene>
<dbReference type="AlphaFoldDB" id="A0AAI9XTX3"/>
<feature type="region of interest" description="Disordered" evidence="1">
    <location>
        <begin position="49"/>
        <end position="76"/>
    </location>
</feature>